<dbReference type="CDD" id="cd00093">
    <property type="entry name" value="HTH_XRE"/>
    <property type="match status" value="2"/>
</dbReference>
<dbReference type="SUPFAM" id="SSF48452">
    <property type="entry name" value="TPR-like"/>
    <property type="match status" value="2"/>
</dbReference>
<dbReference type="Proteomes" id="UP000823618">
    <property type="component" value="Unassembled WGS sequence"/>
</dbReference>
<reference evidence="2" key="2">
    <citation type="journal article" date="2021" name="PeerJ">
        <title>Extensive microbial diversity within the chicken gut microbiome revealed by metagenomics and culture.</title>
        <authorList>
            <person name="Gilroy R."/>
            <person name="Ravi A."/>
            <person name="Getino M."/>
            <person name="Pursley I."/>
            <person name="Horton D.L."/>
            <person name="Alikhan N.F."/>
            <person name="Baker D."/>
            <person name="Gharbi K."/>
            <person name="Hall N."/>
            <person name="Watson M."/>
            <person name="Adriaenssens E.M."/>
            <person name="Foster-Nyarko E."/>
            <person name="Jarju S."/>
            <person name="Secka A."/>
            <person name="Antonio M."/>
            <person name="Oren A."/>
            <person name="Chaudhuri R.R."/>
            <person name="La Ragione R."/>
            <person name="Hildebrand F."/>
            <person name="Pallen M.J."/>
        </authorList>
    </citation>
    <scope>NUCLEOTIDE SEQUENCE</scope>
    <source>
        <strain evidence="2">E3-2379</strain>
    </source>
</reference>
<dbReference type="SMART" id="SM00530">
    <property type="entry name" value="HTH_XRE"/>
    <property type="match status" value="2"/>
</dbReference>
<sequence>MSKSLGTLLQLLRKEHKIKQKTLSKGICSVATLSRIEAGEREPDYLLFDALFTRMGKDSRKWEFILKENDKYLLRKRNYIEYLLQVKRWEETEREIETYTDFMEVSKNLHEQYHCMIEGILYYKRGNRKKALEKYIEALQKTNLEVDVHALQIESILSRNELRILCLIGQVLSEEEEMSIESLYHYWKELLQYIEKYCTDEWYRMRFHVKTIYYLAYTLYRQENYMESFSYCKKGIDILVEKMSLYYLKSFLHLLENLKEKGINFTVGGIVWSDKIPFLIHILEEWELENQRFQEKENYIRPYQSIYSINEIIKNTRSYCGKTQEDFMETKDGKKLIVDQAGMSQIEHGKREPRKEIIQHCFKTLGLQGKEERYQLQIQGEDFEIQELKWNIDFYISVHKKEKAKELYKILKEKIDIYDIYNEQYVRHIDVLLKDSKSDMSDEEYRKEIFDILALTVKDIDKIRTKEWSYFFTIEELVLLMNIGGSYHKSGNYREALHWYQKLERYFQNFYKLAGTRIYKSLLYNLSQVYGLIGEYKNSIKKSKACIFTEMLYSQGHSMCRIIYNIGWCYGKMMLEAKSEDKKEEYKKNCDKYFLQSSYIAEFYKDENVKKAIKQKRKLWKI</sequence>
<feature type="domain" description="HTH cro/C1-type" evidence="1">
    <location>
        <begin position="9"/>
        <end position="62"/>
    </location>
</feature>
<organism evidence="2 3">
    <name type="scientific">Candidatus Scybalomonas excrementavium</name>
    <dbReference type="NCBI Taxonomy" id="2840943"/>
    <lineage>
        <taxon>Bacteria</taxon>
        <taxon>Bacillati</taxon>
        <taxon>Bacillota</taxon>
        <taxon>Clostridia</taxon>
        <taxon>Lachnospirales</taxon>
        <taxon>Lachnospiraceae</taxon>
        <taxon>Lachnospiraceae incertae sedis</taxon>
        <taxon>Candidatus Scybalomonas</taxon>
    </lineage>
</organism>
<dbReference type="InterPro" id="IPR011990">
    <property type="entry name" value="TPR-like_helical_dom_sf"/>
</dbReference>
<dbReference type="EMBL" id="JADIML010000237">
    <property type="protein sequence ID" value="MBO8463971.1"/>
    <property type="molecule type" value="Genomic_DNA"/>
</dbReference>
<dbReference type="InterPro" id="IPR010982">
    <property type="entry name" value="Lambda_DNA-bd_dom_sf"/>
</dbReference>
<protein>
    <submittedName>
        <fullName evidence="2">Transcriptional regulator</fullName>
    </submittedName>
</protein>
<accession>A0A9D9I0Y3</accession>
<dbReference type="Gene3D" id="1.25.40.10">
    <property type="entry name" value="Tetratricopeptide repeat domain"/>
    <property type="match status" value="2"/>
</dbReference>
<dbReference type="AlphaFoldDB" id="A0A9D9I0Y3"/>
<dbReference type="GO" id="GO:0003677">
    <property type="term" value="F:DNA binding"/>
    <property type="evidence" value="ECO:0007669"/>
    <property type="project" value="InterPro"/>
</dbReference>
<gene>
    <name evidence="2" type="ORF">IAC13_08580</name>
</gene>
<dbReference type="InterPro" id="IPR001387">
    <property type="entry name" value="Cro/C1-type_HTH"/>
</dbReference>
<dbReference type="SMART" id="SM00028">
    <property type="entry name" value="TPR"/>
    <property type="match status" value="2"/>
</dbReference>
<dbReference type="Gene3D" id="1.10.260.40">
    <property type="entry name" value="lambda repressor-like DNA-binding domains"/>
    <property type="match status" value="1"/>
</dbReference>
<evidence type="ECO:0000259" key="1">
    <source>
        <dbReference type="PROSITE" id="PS50943"/>
    </source>
</evidence>
<evidence type="ECO:0000313" key="3">
    <source>
        <dbReference type="Proteomes" id="UP000823618"/>
    </source>
</evidence>
<dbReference type="PROSITE" id="PS50943">
    <property type="entry name" value="HTH_CROC1"/>
    <property type="match status" value="1"/>
</dbReference>
<dbReference type="InterPro" id="IPR019734">
    <property type="entry name" value="TPR_rpt"/>
</dbReference>
<dbReference type="Pfam" id="PF01381">
    <property type="entry name" value="HTH_3"/>
    <property type="match status" value="1"/>
</dbReference>
<comment type="caution">
    <text evidence="2">The sequence shown here is derived from an EMBL/GenBank/DDBJ whole genome shotgun (WGS) entry which is preliminary data.</text>
</comment>
<reference evidence="2" key="1">
    <citation type="submission" date="2020-10" db="EMBL/GenBank/DDBJ databases">
        <authorList>
            <person name="Gilroy R."/>
        </authorList>
    </citation>
    <scope>NUCLEOTIDE SEQUENCE</scope>
    <source>
        <strain evidence="2">E3-2379</strain>
    </source>
</reference>
<name>A0A9D9I0Y3_9FIRM</name>
<dbReference type="SUPFAM" id="SSF47413">
    <property type="entry name" value="lambda repressor-like DNA-binding domains"/>
    <property type="match status" value="1"/>
</dbReference>
<evidence type="ECO:0000313" key="2">
    <source>
        <dbReference type="EMBL" id="MBO8463971.1"/>
    </source>
</evidence>
<proteinExistence type="predicted"/>